<dbReference type="AlphaFoldDB" id="A0A084ZPA6"/>
<dbReference type="eggNOG" id="COG4706">
    <property type="taxonomic scope" value="Bacteria"/>
</dbReference>
<gene>
    <name evidence="1" type="ORF">GTGU_04303</name>
</gene>
<dbReference type="InterPro" id="IPR029069">
    <property type="entry name" value="HotDog_dom_sf"/>
</dbReference>
<sequence length="158" mass="17197">MNHYLPPVEYLPHDAPMLLLEEVVSVTESSAHCRVAVTRDGVLAPFIDAQGNLPGWYALELMAQTVGVWSGWHRHQQGQNAITLGMVLGARELVCATGALPGGARLDVDVRLLMQDERFGSFDCTIFTDGDSVATGRINTFQPTAEELVSLFRQGDTA</sequence>
<name>A0A084ZPA6_9ENTR</name>
<dbReference type="EMBL" id="JMTB01000117">
    <property type="protein sequence ID" value="KFB99300.1"/>
    <property type="molecule type" value="Genomic_DNA"/>
</dbReference>
<dbReference type="RefSeq" id="WP_038162066.1">
    <property type="nucleotide sequence ID" value="NZ_JMTB01000117.1"/>
</dbReference>
<keyword evidence="2" id="KW-1185">Reference proteome</keyword>
<dbReference type="Gene3D" id="3.10.129.10">
    <property type="entry name" value="Hotdog Thioesterase"/>
    <property type="match status" value="1"/>
</dbReference>
<reference evidence="2" key="1">
    <citation type="submission" date="2014-05" db="EMBL/GenBank/DDBJ databases">
        <title>ATOL: Assembling a taxonomically balanced genome-scale reconstruction of the evolutionary history of the Enterobacteriaceae.</title>
        <authorList>
            <person name="Plunkett G. III"/>
            <person name="Neeno-Eckwall E.C."/>
            <person name="Glasner J.D."/>
            <person name="Perna N.T."/>
        </authorList>
    </citation>
    <scope>NUCLEOTIDE SEQUENCE [LARGE SCALE GENOMIC DNA]</scope>
    <source>
        <strain evidence="2">ATCC 49490</strain>
    </source>
</reference>
<protein>
    <submittedName>
        <fullName evidence="1">3-hydroxydecanoyl-[ACP] dehydratase</fullName>
    </submittedName>
</protein>
<proteinExistence type="predicted"/>
<dbReference type="InterPro" id="IPR016776">
    <property type="entry name" value="ApeP-like_dehydratase"/>
</dbReference>
<evidence type="ECO:0000313" key="2">
    <source>
        <dbReference type="Proteomes" id="UP000028630"/>
    </source>
</evidence>
<accession>A0A084ZPA6</accession>
<dbReference type="Proteomes" id="UP000028630">
    <property type="component" value="Unassembled WGS sequence"/>
</dbReference>
<dbReference type="Pfam" id="PF22817">
    <property type="entry name" value="ApeP-like"/>
    <property type="match status" value="1"/>
</dbReference>
<comment type="caution">
    <text evidence="1">The sequence shown here is derived from an EMBL/GenBank/DDBJ whole genome shotgun (WGS) entry which is preliminary data.</text>
</comment>
<dbReference type="SUPFAM" id="SSF54637">
    <property type="entry name" value="Thioesterase/thiol ester dehydrase-isomerase"/>
    <property type="match status" value="1"/>
</dbReference>
<evidence type="ECO:0000313" key="1">
    <source>
        <dbReference type="EMBL" id="KFB99300.1"/>
    </source>
</evidence>
<dbReference type="PIRSF" id="PIRSF020565">
    <property type="entry name" value="3Ho_Ac_ACP_DH_prd"/>
    <property type="match status" value="1"/>
</dbReference>
<dbReference type="OrthoDB" id="9800188at2"/>
<organism evidence="1 2">
    <name type="scientific">Trabulsiella guamensis ATCC 49490</name>
    <dbReference type="NCBI Taxonomy" id="1005994"/>
    <lineage>
        <taxon>Bacteria</taxon>
        <taxon>Pseudomonadati</taxon>
        <taxon>Pseudomonadota</taxon>
        <taxon>Gammaproteobacteria</taxon>
        <taxon>Enterobacterales</taxon>
        <taxon>Enterobacteriaceae</taxon>
        <taxon>Trabulsiella</taxon>
    </lineage>
</organism>